<name>A0ABD0Y1A7_9HEMI</name>
<evidence type="ECO:0000256" key="3">
    <source>
        <dbReference type="ARBA" id="ARBA00022525"/>
    </source>
</evidence>
<protein>
    <recommendedName>
        <fullName evidence="5">Lipase domain-containing protein</fullName>
    </recommendedName>
</protein>
<keyword evidence="7" id="KW-1185">Reference proteome</keyword>
<comment type="caution">
    <text evidence="6">The sequence shown here is derived from an EMBL/GenBank/DDBJ whole genome shotgun (WGS) entry which is preliminary data.</text>
</comment>
<dbReference type="EMBL" id="JBFDAA010000017">
    <property type="protein sequence ID" value="KAL1116715.1"/>
    <property type="molecule type" value="Genomic_DNA"/>
</dbReference>
<dbReference type="InterPro" id="IPR013818">
    <property type="entry name" value="Lipase"/>
</dbReference>
<dbReference type="CDD" id="cd00707">
    <property type="entry name" value="Pancreat_lipase_like"/>
    <property type="match status" value="1"/>
</dbReference>
<dbReference type="Proteomes" id="UP001558652">
    <property type="component" value="Unassembled WGS sequence"/>
</dbReference>
<dbReference type="PANTHER" id="PTHR11610:SF185">
    <property type="entry name" value="LD47264P"/>
    <property type="match status" value="1"/>
</dbReference>
<organism evidence="6 7">
    <name type="scientific">Ranatra chinensis</name>
    <dbReference type="NCBI Taxonomy" id="642074"/>
    <lineage>
        <taxon>Eukaryota</taxon>
        <taxon>Metazoa</taxon>
        <taxon>Ecdysozoa</taxon>
        <taxon>Arthropoda</taxon>
        <taxon>Hexapoda</taxon>
        <taxon>Insecta</taxon>
        <taxon>Pterygota</taxon>
        <taxon>Neoptera</taxon>
        <taxon>Paraneoptera</taxon>
        <taxon>Hemiptera</taxon>
        <taxon>Heteroptera</taxon>
        <taxon>Panheteroptera</taxon>
        <taxon>Nepomorpha</taxon>
        <taxon>Nepidae</taxon>
        <taxon>Ranatrinae</taxon>
        <taxon>Ranatra</taxon>
    </lineage>
</organism>
<evidence type="ECO:0000256" key="4">
    <source>
        <dbReference type="RuleBase" id="RU004262"/>
    </source>
</evidence>
<accession>A0ABD0Y1A7</accession>
<evidence type="ECO:0000256" key="2">
    <source>
        <dbReference type="ARBA" id="ARBA00010701"/>
    </source>
</evidence>
<reference evidence="6 7" key="1">
    <citation type="submission" date="2024-07" db="EMBL/GenBank/DDBJ databases">
        <title>Chromosome-level genome assembly of the water stick insect Ranatra chinensis (Heteroptera: Nepidae).</title>
        <authorList>
            <person name="Liu X."/>
        </authorList>
    </citation>
    <scope>NUCLEOTIDE SEQUENCE [LARGE SCALE GENOMIC DNA]</scope>
    <source>
        <strain evidence="6">Cailab_2021Rc</strain>
        <tissue evidence="6">Muscle</tissue>
    </source>
</reference>
<comment type="subcellular location">
    <subcellularLocation>
        <location evidence="1">Secreted</location>
    </subcellularLocation>
</comment>
<dbReference type="GO" id="GO:0005576">
    <property type="term" value="C:extracellular region"/>
    <property type="evidence" value="ECO:0007669"/>
    <property type="project" value="UniProtKB-SubCell"/>
</dbReference>
<dbReference type="InterPro" id="IPR029058">
    <property type="entry name" value="AB_hydrolase_fold"/>
</dbReference>
<evidence type="ECO:0000256" key="1">
    <source>
        <dbReference type="ARBA" id="ARBA00004613"/>
    </source>
</evidence>
<gene>
    <name evidence="6" type="ORF">AAG570_005187</name>
</gene>
<dbReference type="PRINTS" id="PR00821">
    <property type="entry name" value="TAGLIPASE"/>
</dbReference>
<dbReference type="Gene3D" id="3.40.50.1820">
    <property type="entry name" value="alpha/beta hydrolase"/>
    <property type="match status" value="1"/>
</dbReference>
<dbReference type="PANTHER" id="PTHR11610">
    <property type="entry name" value="LIPASE"/>
    <property type="match status" value="1"/>
</dbReference>
<keyword evidence="3" id="KW-0964">Secreted</keyword>
<evidence type="ECO:0000313" key="7">
    <source>
        <dbReference type="Proteomes" id="UP001558652"/>
    </source>
</evidence>
<feature type="domain" description="Lipase" evidence="5">
    <location>
        <begin position="10"/>
        <end position="290"/>
    </location>
</feature>
<sequence length="383" mass="42565">MYRPEAPPPQPPEKVRPKFCLYTRSNPRFDDCQELRYNETDTIARSHLVPGHKLYVIAHGFLEHGNESWIHSLKGQLLAHSDCNVITVDWGGGSAPPYAQAVANIRLVGLMAARLIATLHKLVGLRTEFCHVIGHSLGAHLAGYIGNTLATNYNLTLGRISGLDPAEPHFSHTDPVVRLDPTDAIFVDVVHTDAAPFIQGGLGMDEPVGHVDFYPNSGNSQPGCEKVMSKYGNQENSSIIEVFREHVGCDHVRSYQYYNESIMSSCQFLAVECDSWDNFTRGHCFGCRGPLVCNTNIDSLILTESNLSKPKSLMHPDQTRGLEEKLGVNIGIAAHLWWVCKYVDIRVPSIYFRTMEMSLFREILGGMPKSLAGNQNFQLTTAD</sequence>
<dbReference type="InterPro" id="IPR000734">
    <property type="entry name" value="TAG_lipase"/>
</dbReference>
<dbReference type="SUPFAM" id="SSF53474">
    <property type="entry name" value="alpha/beta-Hydrolases"/>
    <property type="match status" value="1"/>
</dbReference>
<dbReference type="InterPro" id="IPR033906">
    <property type="entry name" value="Lipase_N"/>
</dbReference>
<dbReference type="AlphaFoldDB" id="A0ABD0Y1A7"/>
<evidence type="ECO:0000259" key="5">
    <source>
        <dbReference type="Pfam" id="PF00151"/>
    </source>
</evidence>
<dbReference type="Pfam" id="PF00151">
    <property type="entry name" value="Lipase"/>
    <property type="match status" value="1"/>
</dbReference>
<evidence type="ECO:0000313" key="6">
    <source>
        <dbReference type="EMBL" id="KAL1116715.1"/>
    </source>
</evidence>
<comment type="similarity">
    <text evidence="2 4">Belongs to the AB hydrolase superfamily. Lipase family.</text>
</comment>
<proteinExistence type="inferred from homology"/>